<dbReference type="Pfam" id="PF07734">
    <property type="entry name" value="FBA_1"/>
    <property type="match status" value="1"/>
</dbReference>
<accession>A0AA88D4B8</accession>
<dbReference type="InterPro" id="IPR055290">
    <property type="entry name" value="At3g26010-like"/>
</dbReference>
<dbReference type="InterPro" id="IPR006527">
    <property type="entry name" value="F-box-assoc_dom_typ1"/>
</dbReference>
<dbReference type="PANTHER" id="PTHR35546:SF115">
    <property type="entry name" value="F-BOX DOMAIN-CONTAINING PROTEIN"/>
    <property type="match status" value="1"/>
</dbReference>
<organism evidence="2 3">
    <name type="scientific">Ficus carica</name>
    <name type="common">Common fig</name>
    <dbReference type="NCBI Taxonomy" id="3494"/>
    <lineage>
        <taxon>Eukaryota</taxon>
        <taxon>Viridiplantae</taxon>
        <taxon>Streptophyta</taxon>
        <taxon>Embryophyta</taxon>
        <taxon>Tracheophyta</taxon>
        <taxon>Spermatophyta</taxon>
        <taxon>Magnoliopsida</taxon>
        <taxon>eudicotyledons</taxon>
        <taxon>Gunneridae</taxon>
        <taxon>Pentapetalae</taxon>
        <taxon>rosids</taxon>
        <taxon>fabids</taxon>
        <taxon>Rosales</taxon>
        <taxon>Moraceae</taxon>
        <taxon>Ficeae</taxon>
        <taxon>Ficus</taxon>
    </lineage>
</organism>
<dbReference type="PANTHER" id="PTHR35546">
    <property type="entry name" value="F-BOX PROTEIN INTERACTION DOMAIN PROTEIN-RELATED"/>
    <property type="match status" value="1"/>
</dbReference>
<dbReference type="EMBL" id="BTGU01000012">
    <property type="protein sequence ID" value="GMN41037.1"/>
    <property type="molecule type" value="Genomic_DNA"/>
</dbReference>
<proteinExistence type="predicted"/>
<evidence type="ECO:0000313" key="3">
    <source>
        <dbReference type="Proteomes" id="UP001187192"/>
    </source>
</evidence>
<dbReference type="SUPFAM" id="SSF81383">
    <property type="entry name" value="F-box domain"/>
    <property type="match status" value="1"/>
</dbReference>
<gene>
    <name evidence="2" type="ORF">TIFTF001_010271</name>
</gene>
<feature type="domain" description="F-box" evidence="1">
    <location>
        <begin position="38"/>
        <end position="78"/>
    </location>
</feature>
<reference evidence="2" key="1">
    <citation type="submission" date="2023-07" db="EMBL/GenBank/DDBJ databases">
        <title>draft genome sequence of fig (Ficus carica).</title>
        <authorList>
            <person name="Takahashi T."/>
            <person name="Nishimura K."/>
        </authorList>
    </citation>
    <scope>NUCLEOTIDE SEQUENCE</scope>
</reference>
<evidence type="ECO:0000313" key="2">
    <source>
        <dbReference type="EMBL" id="GMN41037.1"/>
    </source>
</evidence>
<dbReference type="Pfam" id="PF00646">
    <property type="entry name" value="F-box"/>
    <property type="match status" value="1"/>
</dbReference>
<evidence type="ECO:0000259" key="1">
    <source>
        <dbReference type="SMART" id="SM00256"/>
    </source>
</evidence>
<sequence>MSAFSKAKRSKTAPKFSIAATYDSPPCPPLYSAEKVANNDDILTEILLRLPVKSLLRFKSVTKHWLSLISNPDFCRRHYPSAISGLFLKCRKSKIGWDPEYDFVNLNECPNSSCNPFRSLTFVNEYRAGIIILQSCNGLLLCCTADVRDLRRSYYVYNPATRQYCTTLPRPQVRRGVAAVGTICRMTLAFDPLKSPYYKVVCVRYCDETHTQLEIEIYSSETRRWRRSGIGSFSADFNFVFDSGVFWNGAVHWVNTSYDSLYFKVDEEQLCRMPMPIEPIDQSDYHEDSEWKFRYFGESKDHLYLIYFKNELGDTHYNVYEMERDYSGWFIKYRIDLSDVSAAFPEMILPSYSVLQPPNLKEYTFAVLCVVRGDRDEDSYLVLNITPGKVLRYNFLNGTFYELCDIEPAGHAFNERFLVESWPEMIKRSYETYQYIESLASV</sequence>
<dbReference type="AlphaFoldDB" id="A0AA88D4B8"/>
<dbReference type="Proteomes" id="UP001187192">
    <property type="component" value="Unassembled WGS sequence"/>
</dbReference>
<protein>
    <recommendedName>
        <fullName evidence="1">F-box domain-containing protein</fullName>
    </recommendedName>
</protein>
<dbReference type="Gene3D" id="1.20.1280.50">
    <property type="match status" value="1"/>
</dbReference>
<dbReference type="InterPro" id="IPR036047">
    <property type="entry name" value="F-box-like_dom_sf"/>
</dbReference>
<name>A0AA88D4B8_FICCA</name>
<comment type="caution">
    <text evidence="2">The sequence shown here is derived from an EMBL/GenBank/DDBJ whole genome shotgun (WGS) entry which is preliminary data.</text>
</comment>
<dbReference type="CDD" id="cd22157">
    <property type="entry name" value="F-box_AtFBW1-like"/>
    <property type="match status" value="1"/>
</dbReference>
<dbReference type="InterPro" id="IPR001810">
    <property type="entry name" value="F-box_dom"/>
</dbReference>
<keyword evidence="3" id="KW-1185">Reference proteome</keyword>
<dbReference type="SMART" id="SM00256">
    <property type="entry name" value="FBOX"/>
    <property type="match status" value="1"/>
</dbReference>